<reference evidence="2 3" key="1">
    <citation type="journal article" date="2019" name="Int. J. Syst. Evol. Microbiol.">
        <title>The Global Catalogue of Microorganisms (GCM) 10K type strain sequencing project: providing services to taxonomists for standard genome sequencing and annotation.</title>
        <authorList>
            <consortium name="The Broad Institute Genomics Platform"/>
            <consortium name="The Broad Institute Genome Sequencing Center for Infectious Disease"/>
            <person name="Wu L."/>
            <person name="Ma J."/>
        </authorList>
    </citation>
    <scope>NUCLEOTIDE SEQUENCE [LARGE SCALE GENOMIC DNA]</scope>
    <source>
        <strain evidence="2 3">DT85</strain>
    </source>
</reference>
<feature type="transmembrane region" description="Helical" evidence="1">
    <location>
        <begin position="84"/>
        <end position="116"/>
    </location>
</feature>
<feature type="transmembrane region" description="Helical" evidence="1">
    <location>
        <begin position="57"/>
        <end position="78"/>
    </location>
</feature>
<dbReference type="GeneID" id="79267852"/>
<keyword evidence="1" id="KW-0472">Membrane</keyword>
<evidence type="ECO:0000313" key="3">
    <source>
        <dbReference type="Proteomes" id="UP001596398"/>
    </source>
</evidence>
<feature type="transmembrane region" description="Helical" evidence="1">
    <location>
        <begin position="12"/>
        <end position="37"/>
    </location>
</feature>
<sequence>MGKGDTLLNAGIGAVASVVLAFLPFGIVLGGAVAGYLDCRPDDYRAGARVGTLTGLLALLPVLGILFTVGAFLGLGFLPLEVAGLGAVLLFVVVVLSAGYLVGGGALGGVVGAALVDEL</sequence>
<keyword evidence="3" id="KW-1185">Reference proteome</keyword>
<name>A0ABD5ZRE0_9EURY</name>
<dbReference type="RefSeq" id="WP_276234295.1">
    <property type="nucleotide sequence ID" value="NZ_CP119802.1"/>
</dbReference>
<evidence type="ECO:0000313" key="2">
    <source>
        <dbReference type="EMBL" id="MFC7236144.1"/>
    </source>
</evidence>
<keyword evidence="1" id="KW-0812">Transmembrane</keyword>
<dbReference type="AlphaFoldDB" id="A0ABD5ZRE0"/>
<dbReference type="Proteomes" id="UP001596398">
    <property type="component" value="Unassembled WGS sequence"/>
</dbReference>
<dbReference type="Pfam" id="PF17647">
    <property type="entry name" value="DUF5518"/>
    <property type="match status" value="1"/>
</dbReference>
<organism evidence="2 3">
    <name type="scientific">Halosegnis marinus</name>
    <dbReference type="NCBI Taxonomy" id="3034023"/>
    <lineage>
        <taxon>Archaea</taxon>
        <taxon>Methanobacteriati</taxon>
        <taxon>Methanobacteriota</taxon>
        <taxon>Stenosarchaea group</taxon>
        <taxon>Halobacteria</taxon>
        <taxon>Halobacteriales</taxon>
        <taxon>Natronomonadaceae</taxon>
        <taxon>Halosegnis</taxon>
    </lineage>
</organism>
<comment type="caution">
    <text evidence="2">The sequence shown here is derived from an EMBL/GenBank/DDBJ whole genome shotgun (WGS) entry which is preliminary data.</text>
</comment>
<proteinExistence type="predicted"/>
<accession>A0ABD5ZRE0</accession>
<keyword evidence="1" id="KW-1133">Transmembrane helix</keyword>
<gene>
    <name evidence="2" type="ORF">ACFQJ4_12535</name>
</gene>
<protein>
    <submittedName>
        <fullName evidence="2">DUF5518 domain-containing protein</fullName>
    </submittedName>
</protein>
<dbReference type="EMBL" id="JBHTAP010000001">
    <property type="protein sequence ID" value="MFC7236144.1"/>
    <property type="molecule type" value="Genomic_DNA"/>
</dbReference>
<evidence type="ECO:0000256" key="1">
    <source>
        <dbReference type="SAM" id="Phobius"/>
    </source>
</evidence>
<dbReference type="InterPro" id="IPR040493">
    <property type="entry name" value="DUF5518"/>
</dbReference>